<dbReference type="AlphaFoldDB" id="A0A939HQR3"/>
<reference evidence="2" key="1">
    <citation type="submission" date="2021-03" db="EMBL/GenBank/DDBJ databases">
        <title>The complete genome sequence of Acetobacter sp. TBRC 12339.</title>
        <authorList>
            <person name="Charoenyingcharoen P."/>
            <person name="Yukphan P."/>
        </authorList>
    </citation>
    <scope>NUCLEOTIDE SEQUENCE</scope>
    <source>
        <strain evidence="2">TBRC 12339</strain>
    </source>
</reference>
<gene>
    <name evidence="2" type="ORF">J2D77_16495</name>
</gene>
<keyword evidence="1" id="KW-0472">Membrane</keyword>
<keyword evidence="1" id="KW-0812">Transmembrane</keyword>
<accession>A0A939HQR3</accession>
<keyword evidence="3" id="KW-1185">Reference proteome</keyword>
<name>A0A939HQR3_9PROT</name>
<feature type="transmembrane region" description="Helical" evidence="1">
    <location>
        <begin position="148"/>
        <end position="165"/>
    </location>
</feature>
<evidence type="ECO:0000313" key="2">
    <source>
        <dbReference type="EMBL" id="MBO1326744.1"/>
    </source>
</evidence>
<sequence length="186" mass="20137">MTDKQTTDGRSSLDAKSAFAEALGLSREVIARAEAGDQDAIKTVYTASQGARMTDNQTTIEDVRYTKDSMTRFLIIFFVVLPIALLPLEFISGNSDAGATTATQPQAIFLGLNTLLQMSLELFVILLGCLGAILLLELNRNRPKQAAFIVISYLALIVASTYSVHRQVASARASFHSAVSSLEKHP</sequence>
<keyword evidence="1" id="KW-1133">Transmembrane helix</keyword>
<dbReference type="EMBL" id="JAFVMH010000017">
    <property type="protein sequence ID" value="MBO1326744.1"/>
    <property type="molecule type" value="Genomic_DNA"/>
</dbReference>
<evidence type="ECO:0000256" key="1">
    <source>
        <dbReference type="SAM" id="Phobius"/>
    </source>
</evidence>
<dbReference type="Proteomes" id="UP000664073">
    <property type="component" value="Unassembled WGS sequence"/>
</dbReference>
<evidence type="ECO:0000313" key="3">
    <source>
        <dbReference type="Proteomes" id="UP000664073"/>
    </source>
</evidence>
<comment type="caution">
    <text evidence="2">The sequence shown here is derived from an EMBL/GenBank/DDBJ whole genome shotgun (WGS) entry which is preliminary data.</text>
</comment>
<dbReference type="RefSeq" id="WP_207847577.1">
    <property type="nucleotide sequence ID" value="NZ_JAFVMH010000017.1"/>
</dbReference>
<feature type="transmembrane region" description="Helical" evidence="1">
    <location>
        <begin position="115"/>
        <end position="136"/>
    </location>
</feature>
<protein>
    <submittedName>
        <fullName evidence="2">Uncharacterized protein</fullName>
    </submittedName>
</protein>
<organism evidence="2 3">
    <name type="scientific">Acetobacter garciniae</name>
    <dbReference type="NCBI Taxonomy" id="2817435"/>
    <lineage>
        <taxon>Bacteria</taxon>
        <taxon>Pseudomonadati</taxon>
        <taxon>Pseudomonadota</taxon>
        <taxon>Alphaproteobacteria</taxon>
        <taxon>Acetobacterales</taxon>
        <taxon>Acetobacteraceae</taxon>
        <taxon>Acetobacter</taxon>
    </lineage>
</organism>
<proteinExistence type="predicted"/>
<feature type="transmembrane region" description="Helical" evidence="1">
    <location>
        <begin position="73"/>
        <end position="95"/>
    </location>
</feature>